<dbReference type="PIRSF" id="PIRSF017082">
    <property type="entry name" value="YflP"/>
    <property type="match status" value="1"/>
</dbReference>
<dbReference type="InterPro" id="IPR042100">
    <property type="entry name" value="Bug_dom1"/>
</dbReference>
<feature type="chain" id="PRO_5046134457" evidence="2">
    <location>
        <begin position="26"/>
        <end position="326"/>
    </location>
</feature>
<feature type="signal peptide" evidence="2">
    <location>
        <begin position="1"/>
        <end position="25"/>
    </location>
</feature>
<proteinExistence type="inferred from homology"/>
<comment type="similarity">
    <text evidence="1">Belongs to the UPF0065 (bug) family.</text>
</comment>
<reference evidence="3 4" key="1">
    <citation type="submission" date="2023-10" db="EMBL/GenBank/DDBJ databases">
        <title>Bacteria for the degradation of biodegradable plastic PBAT(Polybutylene adipate terephthalate).</title>
        <authorList>
            <person name="Weon H.-Y."/>
            <person name="Yeon J."/>
        </authorList>
    </citation>
    <scope>NUCLEOTIDE SEQUENCE [LARGE SCALE GENOMIC DNA]</scope>
    <source>
        <strain evidence="3 4">SBD 7-3</strain>
    </source>
</reference>
<protein>
    <submittedName>
        <fullName evidence="3">Tripartite tricarboxylate transporter substrate binding protein</fullName>
    </submittedName>
</protein>
<dbReference type="PANTHER" id="PTHR42928:SF5">
    <property type="entry name" value="BLR1237 PROTEIN"/>
    <property type="match status" value="1"/>
</dbReference>
<evidence type="ECO:0000256" key="1">
    <source>
        <dbReference type="ARBA" id="ARBA00006987"/>
    </source>
</evidence>
<organism evidence="3 4">
    <name type="scientific">Piscinibacter gummiphilus</name>
    <dbReference type="NCBI Taxonomy" id="946333"/>
    <lineage>
        <taxon>Bacteria</taxon>
        <taxon>Pseudomonadati</taxon>
        <taxon>Pseudomonadota</taxon>
        <taxon>Betaproteobacteria</taxon>
        <taxon>Burkholderiales</taxon>
        <taxon>Sphaerotilaceae</taxon>
        <taxon>Piscinibacter</taxon>
    </lineage>
</organism>
<keyword evidence="2" id="KW-0732">Signal</keyword>
<gene>
    <name evidence="3" type="ORF">RXV79_06155</name>
</gene>
<dbReference type="CDD" id="cd13578">
    <property type="entry name" value="PBP2_Bug27"/>
    <property type="match status" value="1"/>
</dbReference>
<dbReference type="Proteomes" id="UP001303946">
    <property type="component" value="Chromosome"/>
</dbReference>
<dbReference type="PANTHER" id="PTHR42928">
    <property type="entry name" value="TRICARBOXYLATE-BINDING PROTEIN"/>
    <property type="match status" value="1"/>
</dbReference>
<evidence type="ECO:0000313" key="3">
    <source>
        <dbReference type="EMBL" id="WOB09642.1"/>
    </source>
</evidence>
<evidence type="ECO:0000256" key="2">
    <source>
        <dbReference type="SAM" id="SignalP"/>
    </source>
</evidence>
<dbReference type="SUPFAM" id="SSF53850">
    <property type="entry name" value="Periplasmic binding protein-like II"/>
    <property type="match status" value="1"/>
</dbReference>
<dbReference type="Gene3D" id="3.40.190.10">
    <property type="entry name" value="Periplasmic binding protein-like II"/>
    <property type="match status" value="1"/>
</dbReference>
<dbReference type="InterPro" id="IPR005064">
    <property type="entry name" value="BUG"/>
</dbReference>
<accession>A0ABZ0D324</accession>
<keyword evidence="4" id="KW-1185">Reference proteome</keyword>
<name>A0ABZ0D324_9BURK</name>
<dbReference type="EMBL" id="CP136336">
    <property type="protein sequence ID" value="WOB09642.1"/>
    <property type="molecule type" value="Genomic_DNA"/>
</dbReference>
<sequence length="326" mass="34254">MVNEFSRRRFTWAALAAVACTPVFAQTGTRPIRLVVPYPPGGPLDIVARALADKVKDSLGTVIVENKPGAGGNLGADLVAKSAPDGHTIVMGAVATHAINPWLYTRMPYDALRDFTPLTGVAQVPNVLVMNPQTAARLKISSVADLVAYAKANPGKLNYGSGGNGSAGHLAGEMFKSQAGVFMVHIPYAGGNPAQLALLTGEVDLTFDNLASASANIKAGKLKALAVTTAKRAKATPELPAIAETLPGFDVNTWFGLFGPAGLPADQTQRLNKAFTEALASPELQARFATLMAEAMPFTPQPFAEFVKRENAKYERVVKASGAKVD</sequence>
<evidence type="ECO:0000313" key="4">
    <source>
        <dbReference type="Proteomes" id="UP001303946"/>
    </source>
</evidence>
<dbReference type="RefSeq" id="WP_316702584.1">
    <property type="nucleotide sequence ID" value="NZ_CP136336.1"/>
</dbReference>
<dbReference type="Pfam" id="PF03401">
    <property type="entry name" value="TctC"/>
    <property type="match status" value="1"/>
</dbReference>
<dbReference type="Gene3D" id="3.40.190.150">
    <property type="entry name" value="Bordetella uptake gene, domain 1"/>
    <property type="match status" value="1"/>
</dbReference>
<dbReference type="PROSITE" id="PS51257">
    <property type="entry name" value="PROKAR_LIPOPROTEIN"/>
    <property type="match status" value="1"/>
</dbReference>